<dbReference type="OrthoDB" id="5241776at2759"/>
<organism evidence="1 2">
    <name type="scientific">Cryphonectria parasitica (strain ATCC 38755 / EP155)</name>
    <dbReference type="NCBI Taxonomy" id="660469"/>
    <lineage>
        <taxon>Eukaryota</taxon>
        <taxon>Fungi</taxon>
        <taxon>Dikarya</taxon>
        <taxon>Ascomycota</taxon>
        <taxon>Pezizomycotina</taxon>
        <taxon>Sordariomycetes</taxon>
        <taxon>Sordariomycetidae</taxon>
        <taxon>Diaporthales</taxon>
        <taxon>Cryphonectriaceae</taxon>
        <taxon>Cryphonectria-Endothia species complex</taxon>
        <taxon>Cryphonectria</taxon>
    </lineage>
</organism>
<protein>
    <submittedName>
        <fullName evidence="1">Uncharacterized protein</fullName>
    </submittedName>
</protein>
<gene>
    <name evidence="1" type="ORF">M406DRAFT_266028</name>
</gene>
<accession>A0A9P4XUZ8</accession>
<keyword evidence="2" id="KW-1185">Reference proteome</keyword>
<sequence>ENFIEMPICSYCKDCDFGFCKISSGDSSRYIECIRLSCSKCNILGSFSEKLCNIAT</sequence>
<dbReference type="EMBL" id="MU032351">
    <property type="protein sequence ID" value="KAF3761322.1"/>
    <property type="molecule type" value="Genomic_DNA"/>
</dbReference>
<name>A0A9P4XUZ8_CRYP1</name>
<reference evidence="1" key="1">
    <citation type="journal article" date="2020" name="Phytopathology">
        <title>Genome sequence of the chestnut blight fungus Cryphonectria parasitica EP155: A fundamental resource for an archetypical invasive plant pathogen.</title>
        <authorList>
            <person name="Crouch J.A."/>
            <person name="Dawe A."/>
            <person name="Aerts A."/>
            <person name="Barry K."/>
            <person name="Churchill A.C.L."/>
            <person name="Grimwood J."/>
            <person name="Hillman B."/>
            <person name="Milgroom M.G."/>
            <person name="Pangilinan J."/>
            <person name="Smith M."/>
            <person name="Salamov A."/>
            <person name="Schmutz J."/>
            <person name="Yadav J."/>
            <person name="Grigoriev I.V."/>
            <person name="Nuss D."/>
        </authorList>
    </citation>
    <scope>NUCLEOTIDE SEQUENCE</scope>
    <source>
        <strain evidence="1">EP155</strain>
    </source>
</reference>
<evidence type="ECO:0000313" key="1">
    <source>
        <dbReference type="EMBL" id="KAF3761322.1"/>
    </source>
</evidence>
<evidence type="ECO:0000313" key="2">
    <source>
        <dbReference type="Proteomes" id="UP000803844"/>
    </source>
</evidence>
<proteinExistence type="predicted"/>
<dbReference type="AlphaFoldDB" id="A0A9P4XUZ8"/>
<feature type="non-terminal residue" evidence="1">
    <location>
        <position position="1"/>
    </location>
</feature>
<dbReference type="Proteomes" id="UP000803844">
    <property type="component" value="Unassembled WGS sequence"/>
</dbReference>
<comment type="caution">
    <text evidence="1">The sequence shown here is derived from an EMBL/GenBank/DDBJ whole genome shotgun (WGS) entry which is preliminary data.</text>
</comment>
<dbReference type="RefSeq" id="XP_040772301.1">
    <property type="nucleotide sequence ID" value="XM_040917780.1"/>
</dbReference>
<dbReference type="GeneID" id="63834909"/>